<dbReference type="STRING" id="673862.BABL1_gene_303"/>
<dbReference type="eggNOG" id="ENOG502ZRW0">
    <property type="taxonomic scope" value="Bacteria"/>
</dbReference>
<protein>
    <submittedName>
        <fullName evidence="1">Uncharacterized protein</fullName>
    </submittedName>
</protein>
<proteinExistence type="predicted"/>
<gene>
    <name evidence="1" type="ORF">BABL1_gene_303</name>
</gene>
<dbReference type="Proteomes" id="UP000018769">
    <property type="component" value="Chromosome I"/>
</dbReference>
<dbReference type="HOGENOM" id="CLU_854397_0_0_7"/>
<organism evidence="1 2">
    <name type="scientific">Candidatus Babela massiliensis</name>
    <dbReference type="NCBI Taxonomy" id="673862"/>
    <lineage>
        <taxon>Bacteria</taxon>
        <taxon>Candidatus Babelota</taxon>
        <taxon>Candidatus Babeliae</taxon>
        <taxon>Candidatus Babeliales</taxon>
        <taxon>Candidatus Babeliaceae</taxon>
        <taxon>Candidatus Babela</taxon>
    </lineage>
</organism>
<dbReference type="RefSeq" id="WP_023792285.1">
    <property type="nucleotide sequence ID" value="NC_023003.1"/>
</dbReference>
<dbReference type="EMBL" id="HG793133">
    <property type="protein sequence ID" value="CDK30712.1"/>
    <property type="molecule type" value="Genomic_DNA"/>
</dbReference>
<evidence type="ECO:0000313" key="2">
    <source>
        <dbReference type="Proteomes" id="UP000018769"/>
    </source>
</evidence>
<dbReference type="AlphaFoldDB" id="V6DGI4"/>
<evidence type="ECO:0000313" key="1">
    <source>
        <dbReference type="EMBL" id="CDK30712.1"/>
    </source>
</evidence>
<keyword evidence="2" id="KW-1185">Reference proteome</keyword>
<name>V6DGI4_9BACT</name>
<accession>V6DGI4</accession>
<reference evidence="1 2" key="1">
    <citation type="journal article" date="2015" name="Biol. Direct">
        <title>Babela massiliensis, a representative of a widespread bacterial phylum with unusual adaptations to parasitism in amoebae.</title>
        <authorList>
            <person name="Pagnier I."/>
            <person name="Yutin N."/>
            <person name="Croce O."/>
            <person name="Makarova K.S."/>
            <person name="Wolf Y.I."/>
            <person name="Benamar S."/>
            <person name="Raoult D."/>
            <person name="Koonin E.V."/>
            <person name="La Scola B."/>
        </authorList>
    </citation>
    <scope>NUCLEOTIDE SEQUENCE [LARGE SCALE GENOMIC DNA]</scope>
    <source>
        <strain evidence="2">BABL1</strain>
    </source>
</reference>
<dbReference type="KEGG" id="dpb:BABL1_gene_303"/>
<sequence length="325" mass="38032">MKKNILILIIIILFKNSVVISGNFPKPKNPHSQYSYCYGSNEPKDYDKTKSWWEVIFGTKQEDPKVDPSPVSITETGPSIAHIKENMTINDKTTLEQIRDLLDRILKEIQKGPINIFNVNMQEGNKLTNALNLQNNNLNHNVNNNINIAAITDYAKKEFGLIIDWIKNNKFKVTMTALTSSYILINAKLIYLNYKLANENCWSKWRLNSTMEELYRVPQAIFAQDLLKDIQNTYTQIGNMTDYVTPLSTFIKDVDTEINNINTYIRMIKFLHKTKVRKFFIYNTKIYDQAPERLNRLLFIKNTFLSWLAEHKISQFKHLRKLNLI</sequence>